<evidence type="ECO:0000256" key="1">
    <source>
        <dbReference type="SAM" id="SignalP"/>
    </source>
</evidence>
<evidence type="ECO:0000313" key="3">
    <source>
        <dbReference type="Proteomes" id="UP000605013"/>
    </source>
</evidence>
<reference evidence="2 3" key="1">
    <citation type="submission" date="2020-12" db="EMBL/GenBank/DDBJ databases">
        <title>Olleya sediminilitoris sp. nov., isolated from a tidal flat.</title>
        <authorList>
            <person name="Park S."/>
            <person name="Yoon J.-H."/>
        </authorList>
    </citation>
    <scope>NUCLEOTIDE SEQUENCE [LARGE SCALE GENOMIC DNA]</scope>
    <source>
        <strain evidence="2 3">YSTF-M6</strain>
    </source>
</reference>
<gene>
    <name evidence="2" type="ORF">JAO71_00290</name>
</gene>
<evidence type="ECO:0000313" key="2">
    <source>
        <dbReference type="EMBL" id="MBL7558222.1"/>
    </source>
</evidence>
<feature type="signal peptide" evidence="1">
    <location>
        <begin position="1"/>
        <end position="21"/>
    </location>
</feature>
<keyword evidence="3" id="KW-1185">Reference proteome</keyword>
<sequence>MSKLNFLVITLLLSVSTIFFSEGKDANVVQHTFPQHTVQASPSLDSQGIIVNSDIELSVNLQLEDNTSFYKQYALVKTVNKTQQNTVLLYQKSSNSIAVGLPKKQIIYPFHWFT</sequence>
<organism evidence="2 3">
    <name type="scientific">Olleya sediminilitoris</name>
    <dbReference type="NCBI Taxonomy" id="2795739"/>
    <lineage>
        <taxon>Bacteria</taxon>
        <taxon>Pseudomonadati</taxon>
        <taxon>Bacteroidota</taxon>
        <taxon>Flavobacteriia</taxon>
        <taxon>Flavobacteriales</taxon>
        <taxon>Flavobacteriaceae</taxon>
    </lineage>
</organism>
<feature type="chain" id="PRO_5046274359" evidence="1">
    <location>
        <begin position="22"/>
        <end position="114"/>
    </location>
</feature>
<dbReference type="Proteomes" id="UP000605013">
    <property type="component" value="Unassembled WGS sequence"/>
</dbReference>
<name>A0ABS1WGI9_9FLAO</name>
<accession>A0ABS1WGI9</accession>
<protein>
    <submittedName>
        <fullName evidence="2">Uncharacterized protein</fullName>
    </submittedName>
</protein>
<keyword evidence="1" id="KW-0732">Signal</keyword>
<dbReference type="EMBL" id="JAEMEF010000001">
    <property type="protein sequence ID" value="MBL7558222.1"/>
    <property type="molecule type" value="Genomic_DNA"/>
</dbReference>
<dbReference type="RefSeq" id="WP_202998413.1">
    <property type="nucleotide sequence ID" value="NZ_JAEMEF010000001.1"/>
</dbReference>
<comment type="caution">
    <text evidence="2">The sequence shown here is derived from an EMBL/GenBank/DDBJ whole genome shotgun (WGS) entry which is preliminary data.</text>
</comment>
<proteinExistence type="predicted"/>